<dbReference type="Pfam" id="PF01841">
    <property type="entry name" value="Transglut_core"/>
    <property type="match status" value="1"/>
</dbReference>
<name>A0A0Z8HID3_STRSU</name>
<evidence type="ECO:0000256" key="2">
    <source>
        <dbReference type="SAM" id="SignalP"/>
    </source>
</evidence>
<evidence type="ECO:0000313" key="4">
    <source>
        <dbReference type="EMBL" id="CYV17803.1"/>
    </source>
</evidence>
<dbReference type="Gene3D" id="3.10.620.30">
    <property type="match status" value="1"/>
</dbReference>
<dbReference type="PROSITE" id="PS51257">
    <property type="entry name" value="PROKAR_LIPOPROTEIN"/>
    <property type="match status" value="1"/>
</dbReference>
<evidence type="ECO:0000313" key="5">
    <source>
        <dbReference type="Proteomes" id="UP000073494"/>
    </source>
</evidence>
<dbReference type="InterPro" id="IPR052557">
    <property type="entry name" value="CAP/Cytokinesis_protein"/>
</dbReference>
<dbReference type="InterPro" id="IPR002931">
    <property type="entry name" value="Transglutaminase-like"/>
</dbReference>
<dbReference type="SMART" id="SM00460">
    <property type="entry name" value="TGc"/>
    <property type="match status" value="1"/>
</dbReference>
<dbReference type="EMBL" id="FIHD01000055">
    <property type="protein sequence ID" value="CYV17803.1"/>
    <property type="molecule type" value="Genomic_DNA"/>
</dbReference>
<keyword evidence="2" id="KW-0732">Signal</keyword>
<keyword evidence="1" id="KW-0175">Coiled coil</keyword>
<dbReference type="InterPro" id="IPR038765">
    <property type="entry name" value="Papain-like_cys_pep_sf"/>
</dbReference>
<dbReference type="SUPFAM" id="SSF54001">
    <property type="entry name" value="Cysteine proteinases"/>
    <property type="match status" value="1"/>
</dbReference>
<evidence type="ECO:0000259" key="3">
    <source>
        <dbReference type="SMART" id="SM00460"/>
    </source>
</evidence>
<reference evidence="4 5" key="1">
    <citation type="submission" date="2016-02" db="EMBL/GenBank/DDBJ databases">
        <authorList>
            <consortium name="Pathogen Informatics"/>
        </authorList>
    </citation>
    <scope>NUCLEOTIDE SEQUENCE [LARGE SCALE GENOMIC DNA]</scope>
    <source>
        <strain evidence="4 5">LSS54</strain>
    </source>
</reference>
<organism evidence="4 5">
    <name type="scientific">Streptococcus suis</name>
    <dbReference type="NCBI Taxonomy" id="1307"/>
    <lineage>
        <taxon>Bacteria</taxon>
        <taxon>Bacillati</taxon>
        <taxon>Bacillota</taxon>
        <taxon>Bacilli</taxon>
        <taxon>Lactobacillales</taxon>
        <taxon>Streptococcaceae</taxon>
        <taxon>Streptococcus</taxon>
    </lineage>
</organism>
<gene>
    <name evidence="4" type="ORF">ERS132416_02179</name>
</gene>
<feature type="domain" description="Transglutaminase-like" evidence="3">
    <location>
        <begin position="200"/>
        <end position="261"/>
    </location>
</feature>
<dbReference type="Proteomes" id="UP000073494">
    <property type="component" value="Unassembled WGS sequence"/>
</dbReference>
<evidence type="ECO:0000256" key="1">
    <source>
        <dbReference type="SAM" id="Coils"/>
    </source>
</evidence>
<feature type="chain" id="PRO_5038727588" evidence="2">
    <location>
        <begin position="20"/>
        <end position="416"/>
    </location>
</feature>
<feature type="signal peptide" evidence="2">
    <location>
        <begin position="1"/>
        <end position="19"/>
    </location>
</feature>
<protein>
    <submittedName>
        <fullName evidence="4">Transglutaminase-like protein</fullName>
    </submittedName>
</protein>
<dbReference type="PANTHER" id="PTHR46333:SF2">
    <property type="entry name" value="CYTOKINESIS PROTEIN 3"/>
    <property type="match status" value="1"/>
</dbReference>
<proteinExistence type="predicted"/>
<dbReference type="GO" id="GO:0005737">
    <property type="term" value="C:cytoplasm"/>
    <property type="evidence" value="ECO:0007669"/>
    <property type="project" value="TreeGrafter"/>
</dbReference>
<sequence length="416" mass="47530">MRKVSRGILTILLSATVLSACSGGGQELSERLEAVKIEFSKEKKQLEAELTALKEEVQGNFYYQQLDTDKERRVYLQFVNGLSKRMQVIDIDSVNDEIYSRVYFSVAHDYPEFYWLTDEAAMAGGIDILDLEEPVYPSDLSPTQNKIEDEVNKILAQTPKGSDYEKVKYFYEVIIKQTDYDLEALQTKSVTWRSQGITSVLLDKKSVCAGYSRTFQYLCKKAGIDCIYVTGIAKNGQNGEFGHAWNLVKINGQYYGVDTTWGDPVFDQAISGEAHTDISYDYLCVPDEILERSRIADSDLLDYWGEEQYYEPRVLTYPKCTDNSLNYYVQKGVYFTSFDEAAILQSIIDQRLQGTDKVVLQFGTAEAMQQMITLASTENNAIFQVLGDVGEYQYYYNDQTYTFELADWFYGISLNL</sequence>
<accession>A0A0Z8HID3</accession>
<dbReference type="RefSeq" id="WP_044774784.1">
    <property type="nucleotide sequence ID" value="NZ_CEFG01000079.1"/>
</dbReference>
<dbReference type="AlphaFoldDB" id="A0A0Z8HID3"/>
<dbReference type="PANTHER" id="PTHR46333">
    <property type="entry name" value="CYTOKINESIS PROTEIN 3"/>
    <property type="match status" value="1"/>
</dbReference>
<feature type="coiled-coil region" evidence="1">
    <location>
        <begin position="29"/>
        <end position="56"/>
    </location>
</feature>